<dbReference type="PANTHER" id="PTHR37162">
    <property type="entry name" value="HAT FAMILY DIMERISATION DOMAINCONTAINING PROTEIN-RELATED"/>
    <property type="match status" value="1"/>
</dbReference>
<gene>
    <name evidence="1" type="ORF">ACEWY4_007527</name>
</gene>
<dbReference type="PANTHER" id="PTHR37162:SF11">
    <property type="match status" value="1"/>
</dbReference>
<dbReference type="Proteomes" id="UP001591681">
    <property type="component" value="Unassembled WGS sequence"/>
</dbReference>
<keyword evidence="2" id="KW-1185">Reference proteome</keyword>
<dbReference type="AlphaFoldDB" id="A0ABD1KGH6"/>
<protein>
    <recommendedName>
        <fullName evidence="3">HAT C-terminal dimerisation domain-containing protein</fullName>
    </recommendedName>
</protein>
<comment type="caution">
    <text evidence="1">The sequence shown here is derived from an EMBL/GenBank/DDBJ whole genome shotgun (WGS) entry which is preliminary data.</text>
</comment>
<proteinExistence type="predicted"/>
<reference evidence="1 2" key="1">
    <citation type="submission" date="2024-09" db="EMBL/GenBank/DDBJ databases">
        <title>A chromosome-level genome assembly of Gray's grenadier anchovy, Coilia grayii.</title>
        <authorList>
            <person name="Fu Z."/>
        </authorList>
    </citation>
    <scope>NUCLEOTIDE SEQUENCE [LARGE SCALE GENOMIC DNA]</scope>
    <source>
        <strain evidence="1">G4</strain>
        <tissue evidence="1">Muscle</tissue>
    </source>
</reference>
<evidence type="ECO:0000313" key="2">
    <source>
        <dbReference type="Proteomes" id="UP001591681"/>
    </source>
</evidence>
<dbReference type="EMBL" id="JBHFQA010000006">
    <property type="protein sequence ID" value="KAL2098320.1"/>
    <property type="molecule type" value="Genomic_DNA"/>
</dbReference>
<accession>A0ABD1KGH6</accession>
<organism evidence="1 2">
    <name type="scientific">Coilia grayii</name>
    <name type="common">Gray's grenadier anchovy</name>
    <dbReference type="NCBI Taxonomy" id="363190"/>
    <lineage>
        <taxon>Eukaryota</taxon>
        <taxon>Metazoa</taxon>
        <taxon>Chordata</taxon>
        <taxon>Craniata</taxon>
        <taxon>Vertebrata</taxon>
        <taxon>Euteleostomi</taxon>
        <taxon>Actinopterygii</taxon>
        <taxon>Neopterygii</taxon>
        <taxon>Teleostei</taxon>
        <taxon>Clupei</taxon>
        <taxon>Clupeiformes</taxon>
        <taxon>Clupeoidei</taxon>
        <taxon>Engraulidae</taxon>
        <taxon>Coilinae</taxon>
        <taxon>Coilia</taxon>
    </lineage>
</organism>
<evidence type="ECO:0000313" key="1">
    <source>
        <dbReference type="EMBL" id="KAL2098320.1"/>
    </source>
</evidence>
<evidence type="ECO:0008006" key="3">
    <source>
        <dbReference type="Google" id="ProtNLM"/>
    </source>
</evidence>
<name>A0ABD1KGH6_9TELE</name>
<sequence>MLRFCKHRWLENVNVAERGLRLWPHISTYVDLVRKGELPNPKVKSFDEVKTRCADPLFTVKVAIFISIAKELEPFLAMYQTDKPMLPFLCGDMVKLIKGLMGRFVVATHLQEASSPLKLLEVPFQDSTLHKNASQIDIGFAADTNLKQVQSSKKVSERQALEVRLDCKRLLITLLEKLLKKAPLQHSLVRNMQCLDPAHMARSKEQCVKQMTRMLHTLVQSKHIDEGVCDDALREFREVCDMASCQANFRDFDRKMGRVDTLLFEAVGRKAAFSRIWNVIKLVLVLSHGQASVERGFSINKEVIVENQKELSLVAQRIIVDHVQSVGGVANVRITKELLQMLRMPNWKTMC</sequence>